<dbReference type="EMBL" id="JAOH01000002">
    <property type="protein sequence ID" value="EUA61554.1"/>
    <property type="molecule type" value="Genomic_DNA"/>
</dbReference>
<name>A0A829QEZ8_9MYCO</name>
<sequence length="163" mass="17286">MKTIMAVAMAVAIVTTGLVAGTVFAYSNSVMPGLRKIDDRSMVLAIRALVSSVANPVFLCVSALALVSQLVSVVLAFTAGTSLALPVVLGLVLYLLTLALTYAGNIPLNLAIIKAPIPQTDEQWHALRHAFERKWTIINHGRVLAATLSCVIFTAAMAMHVTD</sequence>
<evidence type="ECO:0000256" key="1">
    <source>
        <dbReference type="SAM" id="Phobius"/>
    </source>
</evidence>
<dbReference type="Pfam" id="PF08592">
    <property type="entry name" value="Anthrone_oxy"/>
    <property type="match status" value="1"/>
</dbReference>
<keyword evidence="1" id="KW-0472">Membrane</keyword>
<feature type="transmembrane region" description="Helical" evidence="1">
    <location>
        <begin position="48"/>
        <end position="77"/>
    </location>
</feature>
<dbReference type="InterPro" id="IPR013901">
    <property type="entry name" value="Anthrone_oxy"/>
</dbReference>
<gene>
    <name evidence="2" type="ORF">I542_1697</name>
</gene>
<comment type="caution">
    <text evidence="2">The sequence shown here is derived from an EMBL/GenBank/DDBJ whole genome shotgun (WGS) entry which is preliminary data.</text>
</comment>
<feature type="transmembrane region" description="Helical" evidence="1">
    <location>
        <begin position="83"/>
        <end position="104"/>
    </location>
</feature>
<feature type="transmembrane region" description="Helical" evidence="1">
    <location>
        <begin position="143"/>
        <end position="161"/>
    </location>
</feature>
<accession>A0A829QEZ8</accession>
<organism evidence="2 3">
    <name type="scientific">Mycobacteroides abscessus 1948</name>
    <dbReference type="NCBI Taxonomy" id="1299323"/>
    <lineage>
        <taxon>Bacteria</taxon>
        <taxon>Bacillati</taxon>
        <taxon>Actinomycetota</taxon>
        <taxon>Actinomycetes</taxon>
        <taxon>Mycobacteriales</taxon>
        <taxon>Mycobacteriaceae</taxon>
        <taxon>Mycobacteroides</taxon>
        <taxon>Mycobacteroides abscessus</taxon>
    </lineage>
</organism>
<evidence type="ECO:0000313" key="3">
    <source>
        <dbReference type="Proteomes" id="UP000021210"/>
    </source>
</evidence>
<reference evidence="2 3" key="1">
    <citation type="submission" date="2013-12" db="EMBL/GenBank/DDBJ databases">
        <authorList>
            <person name="Zelazny A."/>
            <person name="Olivier K."/>
            <person name="Holland S."/>
            <person name="Lenaerts A."/>
            <person name="Ordway D."/>
            <person name="DeGroote M.A."/>
            <person name="Parker T."/>
            <person name="Sizemore C."/>
            <person name="Tallon L.J."/>
            <person name="Sadzewicz L.K."/>
            <person name="Sengamalay N."/>
            <person name="Fraser C.M."/>
            <person name="Hine E."/>
            <person name="Shefchek K.A."/>
            <person name="Das S.P."/>
            <person name="Tettelin H."/>
        </authorList>
    </citation>
    <scope>NUCLEOTIDE SEQUENCE [LARGE SCALE GENOMIC DNA]</scope>
    <source>
        <strain evidence="2 3">1948</strain>
    </source>
</reference>
<dbReference type="Proteomes" id="UP000021210">
    <property type="component" value="Unassembled WGS sequence"/>
</dbReference>
<proteinExistence type="predicted"/>
<dbReference type="AlphaFoldDB" id="A0A829QEZ8"/>
<evidence type="ECO:0000313" key="2">
    <source>
        <dbReference type="EMBL" id="EUA61554.1"/>
    </source>
</evidence>
<keyword evidence="1" id="KW-1133">Transmembrane helix</keyword>
<protein>
    <recommendedName>
        <fullName evidence="4">Integral membrane protein</fullName>
    </recommendedName>
</protein>
<evidence type="ECO:0008006" key="4">
    <source>
        <dbReference type="Google" id="ProtNLM"/>
    </source>
</evidence>
<keyword evidence="1" id="KW-0812">Transmembrane</keyword>
<feature type="transmembrane region" description="Helical" evidence="1">
    <location>
        <begin position="6"/>
        <end position="27"/>
    </location>
</feature>